<sequence length="370" mass="40787">MSITVADICKKMEQIAPLYLAEKWDNVGLQVGDPKWEVKKILFALDLTEEVVLQAHAMQANMIITHHPFIFSPLKKIVNDNQKSEVIYQLIKQEIAVYAAHTNLDAAVNGVNAALATRIGLENCQILHPAELSKVYKLVVFVPHAYVEEVLTAIHKAGAGVIGEYSDCAYLSEGEGRFRPGSASNPFCGTKGVLEKTQEQRIEVLLLQTKLMEVLTALFTSHPYEEPVYEISEVLNGKNINGIGRVGDLERGLELKTFVKKVKEALHAKAIVFLDAGRMVKKVAVCGGSGMEFLQDAVKMGADTFITGDVKYHQAQEALALGINLIDAGHQVSERPVLALLEKIFISWSLENNYALATSIADEKEVLQYL</sequence>
<dbReference type="GO" id="GO:0005737">
    <property type="term" value="C:cytoplasm"/>
    <property type="evidence" value="ECO:0007669"/>
    <property type="project" value="TreeGrafter"/>
</dbReference>
<dbReference type="EMBL" id="DVNI01000009">
    <property type="protein sequence ID" value="HIU63560.1"/>
    <property type="molecule type" value="Genomic_DNA"/>
</dbReference>
<dbReference type="FunFam" id="3.40.1390.30:FF:000001">
    <property type="entry name" value="GTP cyclohydrolase 1 type 2"/>
    <property type="match status" value="1"/>
</dbReference>
<protein>
    <recommendedName>
        <fullName evidence="2 4">GTP cyclohydrolase 1 type 2 homolog</fullName>
    </recommendedName>
</protein>
<feature type="binding site" evidence="5">
    <location>
        <position position="330"/>
    </location>
    <ligand>
        <name>a divalent metal cation</name>
        <dbReference type="ChEBI" id="CHEBI:60240"/>
        <label>1</label>
    </ligand>
</feature>
<evidence type="ECO:0000313" key="6">
    <source>
        <dbReference type="EMBL" id="HIU63560.1"/>
    </source>
</evidence>
<dbReference type="PANTHER" id="PTHR13799:SF14">
    <property type="entry name" value="GTP CYCLOHYDROLASE 1 TYPE 2 HOMOLOG"/>
    <property type="match status" value="1"/>
</dbReference>
<proteinExistence type="inferred from homology"/>
<keyword evidence="3 4" id="KW-0479">Metal-binding</keyword>
<gene>
    <name evidence="6" type="ORF">IAB06_00765</name>
</gene>
<evidence type="ECO:0000256" key="1">
    <source>
        <dbReference type="ARBA" id="ARBA00006964"/>
    </source>
</evidence>
<dbReference type="Pfam" id="PF01784">
    <property type="entry name" value="DUF34_NIF3"/>
    <property type="match status" value="1"/>
</dbReference>
<dbReference type="GO" id="GO:0046872">
    <property type="term" value="F:metal ion binding"/>
    <property type="evidence" value="ECO:0007669"/>
    <property type="project" value="UniProtKB-UniRule"/>
</dbReference>
<dbReference type="SUPFAM" id="SSF102705">
    <property type="entry name" value="NIF3 (NGG1p interacting factor 3)-like"/>
    <property type="match status" value="1"/>
</dbReference>
<dbReference type="Proteomes" id="UP000824099">
    <property type="component" value="Unassembled WGS sequence"/>
</dbReference>
<dbReference type="InterPro" id="IPR015867">
    <property type="entry name" value="N-reg_PII/ATP_PRibTrfase_C"/>
</dbReference>
<evidence type="ECO:0000256" key="5">
    <source>
        <dbReference type="PIRSR" id="PIRSR602678-1"/>
    </source>
</evidence>
<evidence type="ECO:0000313" key="7">
    <source>
        <dbReference type="Proteomes" id="UP000824099"/>
    </source>
</evidence>
<dbReference type="InterPro" id="IPR017221">
    <property type="entry name" value="DUF34/NIF3_bac"/>
</dbReference>
<dbReference type="Gene3D" id="3.40.1390.30">
    <property type="entry name" value="NIF3 (NGG1p interacting factor 3)-like"/>
    <property type="match status" value="1"/>
</dbReference>
<dbReference type="NCBIfam" id="TIGR00486">
    <property type="entry name" value="YbgI_SA1388"/>
    <property type="match status" value="1"/>
</dbReference>
<feature type="binding site" evidence="5">
    <location>
        <position position="105"/>
    </location>
    <ligand>
        <name>a divalent metal cation</name>
        <dbReference type="ChEBI" id="CHEBI:60240"/>
        <label>1</label>
    </ligand>
</feature>
<evidence type="ECO:0000256" key="3">
    <source>
        <dbReference type="ARBA" id="ARBA00022723"/>
    </source>
</evidence>
<evidence type="ECO:0000256" key="4">
    <source>
        <dbReference type="PIRNR" id="PIRNR037489"/>
    </source>
</evidence>
<feature type="binding site" evidence="5">
    <location>
        <position position="66"/>
    </location>
    <ligand>
        <name>a divalent metal cation</name>
        <dbReference type="ChEBI" id="CHEBI:60240"/>
        <label>1</label>
    </ligand>
</feature>
<organism evidence="6 7">
    <name type="scientific">Candidatus Avacidaminococcus intestinavium</name>
    <dbReference type="NCBI Taxonomy" id="2840684"/>
    <lineage>
        <taxon>Bacteria</taxon>
        <taxon>Bacillati</taxon>
        <taxon>Bacillota</taxon>
        <taxon>Negativicutes</taxon>
        <taxon>Acidaminococcales</taxon>
        <taxon>Acidaminococcaceae</taxon>
        <taxon>Acidaminococcaceae incertae sedis</taxon>
        <taxon>Candidatus Avacidaminococcus</taxon>
    </lineage>
</organism>
<accession>A0A9D1SKS4</accession>
<dbReference type="AlphaFoldDB" id="A0A9D1SKS4"/>
<feature type="binding site" evidence="5">
    <location>
        <position position="334"/>
    </location>
    <ligand>
        <name>a divalent metal cation</name>
        <dbReference type="ChEBI" id="CHEBI:60240"/>
        <label>1</label>
    </ligand>
</feature>
<dbReference type="PANTHER" id="PTHR13799">
    <property type="entry name" value="NGG1 INTERACTING FACTOR 3"/>
    <property type="match status" value="1"/>
</dbReference>
<dbReference type="Gene3D" id="3.30.70.120">
    <property type="match status" value="1"/>
</dbReference>
<dbReference type="InterPro" id="IPR036069">
    <property type="entry name" value="DUF34/NIF3_sf"/>
</dbReference>
<reference evidence="6" key="1">
    <citation type="submission" date="2020-10" db="EMBL/GenBank/DDBJ databases">
        <authorList>
            <person name="Gilroy R."/>
        </authorList>
    </citation>
    <scope>NUCLEOTIDE SEQUENCE</scope>
    <source>
        <strain evidence="6">CHK160-1198</strain>
    </source>
</reference>
<reference evidence="6" key="2">
    <citation type="journal article" date="2021" name="PeerJ">
        <title>Extensive microbial diversity within the chicken gut microbiome revealed by metagenomics and culture.</title>
        <authorList>
            <person name="Gilroy R."/>
            <person name="Ravi A."/>
            <person name="Getino M."/>
            <person name="Pursley I."/>
            <person name="Horton D.L."/>
            <person name="Alikhan N.F."/>
            <person name="Baker D."/>
            <person name="Gharbi K."/>
            <person name="Hall N."/>
            <person name="Watson M."/>
            <person name="Adriaenssens E.M."/>
            <person name="Foster-Nyarko E."/>
            <person name="Jarju S."/>
            <person name="Secka A."/>
            <person name="Antonio M."/>
            <person name="Oren A."/>
            <person name="Chaudhuri R.R."/>
            <person name="La Ragione R."/>
            <person name="Hildebrand F."/>
            <person name="Pallen M.J."/>
        </authorList>
    </citation>
    <scope>NUCLEOTIDE SEQUENCE</scope>
    <source>
        <strain evidence="6">CHK160-1198</strain>
    </source>
</reference>
<dbReference type="PIRSF" id="PIRSF037489">
    <property type="entry name" value="UCP037489_NIF3_YqfO"/>
    <property type="match status" value="1"/>
</dbReference>
<feature type="binding site" evidence="5">
    <location>
        <position position="67"/>
    </location>
    <ligand>
        <name>a divalent metal cation</name>
        <dbReference type="ChEBI" id="CHEBI:60240"/>
        <label>1</label>
    </ligand>
</feature>
<comment type="caution">
    <text evidence="6">The sequence shown here is derived from an EMBL/GenBank/DDBJ whole genome shotgun (WGS) entry which is preliminary data.</text>
</comment>
<evidence type="ECO:0000256" key="2">
    <source>
        <dbReference type="ARBA" id="ARBA00022112"/>
    </source>
</evidence>
<comment type="similarity">
    <text evidence="1 4">Belongs to the GTP cyclohydrolase I type 2/NIF3 family.</text>
</comment>
<name>A0A9D1SKS4_9FIRM</name>
<dbReference type="InterPro" id="IPR002678">
    <property type="entry name" value="DUF34/NIF3"/>
</dbReference>